<dbReference type="Gene3D" id="3.30.530.20">
    <property type="match status" value="1"/>
</dbReference>
<dbReference type="AlphaFoldDB" id="A0A6A7Y7X0"/>
<dbReference type="Pfam" id="PF10604">
    <property type="entry name" value="Polyketide_cyc2"/>
    <property type="match status" value="1"/>
</dbReference>
<dbReference type="InterPro" id="IPR023393">
    <property type="entry name" value="START-like_dom_sf"/>
</dbReference>
<name>A0A6A7Y7X0_9HYPH</name>
<evidence type="ECO:0000313" key="2">
    <source>
        <dbReference type="Proteomes" id="UP000332515"/>
    </source>
</evidence>
<dbReference type="SUPFAM" id="SSF55961">
    <property type="entry name" value="Bet v1-like"/>
    <property type="match status" value="1"/>
</dbReference>
<reference evidence="1 2" key="1">
    <citation type="submission" date="2019-09" db="EMBL/GenBank/DDBJ databases">
        <title>Segnochrobactrum spirostomi gen. nov., sp. nov., isolated from the ciliate Spirostomum cf. yagiui and description of a novel family, Segnochrobactraceae fam. nov. within the order Rhizobiales of the class Alphaproteobacteria.</title>
        <authorList>
            <person name="Akter S."/>
            <person name="Shazib S.U.A."/>
            <person name="Shin M.K."/>
        </authorList>
    </citation>
    <scope>NUCLEOTIDE SEQUENCE [LARGE SCALE GENOMIC DNA]</scope>
    <source>
        <strain evidence="1 2">Sp-1</strain>
    </source>
</reference>
<accession>A0A6A7Y7X0</accession>
<proteinExistence type="predicted"/>
<dbReference type="EMBL" id="VWNA01000001">
    <property type="protein sequence ID" value="MQT14088.1"/>
    <property type="molecule type" value="Genomic_DNA"/>
</dbReference>
<dbReference type="InterPro" id="IPR019587">
    <property type="entry name" value="Polyketide_cyclase/dehydratase"/>
</dbReference>
<sequence length="134" mass="14573">MGTRPSMTISVRIERPVRQVYAYLSDPTNFAAWASGLGRLTHQSGNRWIAETTGGGSAEIRFSPQNAYGILDHLVLLPDGRSVPVPMRVIPNGDGAEVLFTLFQIEGMSDEVFAGDADWVARDLAQLKAVLEEG</sequence>
<evidence type="ECO:0000313" key="1">
    <source>
        <dbReference type="EMBL" id="MQT14088.1"/>
    </source>
</evidence>
<protein>
    <submittedName>
        <fullName evidence="1">SRPBCC family protein</fullName>
    </submittedName>
</protein>
<comment type="caution">
    <text evidence="1">The sequence shown here is derived from an EMBL/GenBank/DDBJ whole genome shotgun (WGS) entry which is preliminary data.</text>
</comment>
<keyword evidence="2" id="KW-1185">Reference proteome</keyword>
<dbReference type="Proteomes" id="UP000332515">
    <property type="component" value="Unassembled WGS sequence"/>
</dbReference>
<gene>
    <name evidence="1" type="ORF">F0357_15845</name>
</gene>
<organism evidence="1 2">
    <name type="scientific">Segnochrobactrum spirostomi</name>
    <dbReference type="NCBI Taxonomy" id="2608987"/>
    <lineage>
        <taxon>Bacteria</taxon>
        <taxon>Pseudomonadati</taxon>
        <taxon>Pseudomonadota</taxon>
        <taxon>Alphaproteobacteria</taxon>
        <taxon>Hyphomicrobiales</taxon>
        <taxon>Segnochrobactraceae</taxon>
        <taxon>Segnochrobactrum</taxon>
    </lineage>
</organism>